<dbReference type="RefSeq" id="XP_031874431.1">
    <property type="nucleotide sequence ID" value="XM_032010377.1"/>
</dbReference>
<comment type="caution">
    <text evidence="3">The sequence shown here is derived from an EMBL/GenBank/DDBJ whole genome shotgun (WGS) entry which is preliminary data.</text>
</comment>
<reference evidence="3 4" key="1">
    <citation type="journal article" date="2018" name="IMA Fungus">
        <title>IMA Genome-F 9: Draft genome sequence of Annulohypoxylon stygium, Aspergillus mulundensis, Berkeleyomyces basicola (syn. Thielaviopsis basicola), Ceratocystis smalleyi, two Cercospora beticola strains, Coleophoma cylindrospora, Fusarium fracticaudum, Phialophora cf. hyalina, and Morchella septimelata.</title>
        <authorList>
            <person name="Wingfield B.D."/>
            <person name="Bills G.F."/>
            <person name="Dong Y."/>
            <person name="Huang W."/>
            <person name="Nel W.J."/>
            <person name="Swalarsk-Parry B.S."/>
            <person name="Vaghefi N."/>
            <person name="Wilken P.M."/>
            <person name="An Z."/>
            <person name="de Beer Z.W."/>
            <person name="De Vos L."/>
            <person name="Chen L."/>
            <person name="Duong T.A."/>
            <person name="Gao Y."/>
            <person name="Hammerbacher A."/>
            <person name="Kikkert J.R."/>
            <person name="Li Y."/>
            <person name="Li H."/>
            <person name="Li K."/>
            <person name="Li Q."/>
            <person name="Liu X."/>
            <person name="Ma X."/>
            <person name="Naidoo K."/>
            <person name="Pethybridge S.J."/>
            <person name="Sun J."/>
            <person name="Steenkamp E.T."/>
            <person name="van der Nest M.A."/>
            <person name="van Wyk S."/>
            <person name="Wingfield M.J."/>
            <person name="Xiong C."/>
            <person name="Yue Q."/>
            <person name="Zhang X."/>
        </authorList>
    </citation>
    <scope>NUCLEOTIDE SEQUENCE [LARGE SCALE GENOMIC DNA]</scope>
    <source>
        <strain evidence="3 4">BP 5553</strain>
    </source>
</reference>
<evidence type="ECO:0000256" key="1">
    <source>
        <dbReference type="SAM" id="MobiDB-lite"/>
    </source>
</evidence>
<keyword evidence="2" id="KW-0732">Signal</keyword>
<feature type="compositionally biased region" description="Low complexity" evidence="1">
    <location>
        <begin position="25"/>
        <end position="50"/>
    </location>
</feature>
<evidence type="ECO:0000256" key="2">
    <source>
        <dbReference type="SAM" id="SignalP"/>
    </source>
</evidence>
<dbReference type="AlphaFoldDB" id="A0A370U1Z2"/>
<protein>
    <recommendedName>
        <fullName evidence="5">AA1-like domain-containing protein</fullName>
    </recommendedName>
</protein>
<keyword evidence="4" id="KW-1185">Reference proteome</keyword>
<feature type="region of interest" description="Disordered" evidence="1">
    <location>
        <begin position="25"/>
        <end position="61"/>
    </location>
</feature>
<dbReference type="OrthoDB" id="3556996at2759"/>
<sequence length="191" mass="20515">MKGLYFVATAAAVVGLVQGRPQVVTSSSTESSTSVATVAPPASTPTTTPTGPGPPTTPTNPYGAKCPVASNFIINDFQYANGPPPLSTWDTSFEVKYGELELKCPIRPGARTLRFGLISMHCDDADMVKAVVPVGGSTVYFLVNQWCPAVPQYVVSVSFFLFASFPLLGFPSGERRVKLKPKMKWPSHWND</sequence>
<feature type="signal peptide" evidence="2">
    <location>
        <begin position="1"/>
        <end position="19"/>
    </location>
</feature>
<accession>A0A370U1Z2</accession>
<dbReference type="GeneID" id="43594603"/>
<dbReference type="Proteomes" id="UP000254866">
    <property type="component" value="Unassembled WGS sequence"/>
</dbReference>
<evidence type="ECO:0008006" key="5">
    <source>
        <dbReference type="Google" id="ProtNLM"/>
    </source>
</evidence>
<organism evidence="3 4">
    <name type="scientific">Venustampulla echinocandica</name>
    <dbReference type="NCBI Taxonomy" id="2656787"/>
    <lineage>
        <taxon>Eukaryota</taxon>
        <taxon>Fungi</taxon>
        <taxon>Dikarya</taxon>
        <taxon>Ascomycota</taxon>
        <taxon>Pezizomycotina</taxon>
        <taxon>Leotiomycetes</taxon>
        <taxon>Helotiales</taxon>
        <taxon>Pleuroascaceae</taxon>
        <taxon>Venustampulla</taxon>
    </lineage>
</organism>
<gene>
    <name evidence="3" type="ORF">BP5553_01754</name>
</gene>
<feature type="chain" id="PRO_5016785978" description="AA1-like domain-containing protein" evidence="2">
    <location>
        <begin position="20"/>
        <end position="191"/>
    </location>
</feature>
<evidence type="ECO:0000313" key="4">
    <source>
        <dbReference type="Proteomes" id="UP000254866"/>
    </source>
</evidence>
<name>A0A370U1Z2_9HELO</name>
<proteinExistence type="predicted"/>
<evidence type="ECO:0000313" key="3">
    <source>
        <dbReference type="EMBL" id="RDL41775.1"/>
    </source>
</evidence>
<dbReference type="EMBL" id="NPIC01000001">
    <property type="protein sequence ID" value="RDL41775.1"/>
    <property type="molecule type" value="Genomic_DNA"/>
</dbReference>